<keyword evidence="1" id="KW-0862">Zinc</keyword>
<reference evidence="4" key="1">
    <citation type="journal article" date="2020" name="Stud. Mycol.">
        <title>101 Dothideomycetes genomes: a test case for predicting lifestyles and emergence of pathogens.</title>
        <authorList>
            <person name="Haridas S."/>
            <person name="Albert R."/>
            <person name="Binder M."/>
            <person name="Bloem J."/>
            <person name="Labutti K."/>
            <person name="Salamov A."/>
            <person name="Andreopoulos B."/>
            <person name="Baker S."/>
            <person name="Barry K."/>
            <person name="Bills G."/>
            <person name="Bluhm B."/>
            <person name="Cannon C."/>
            <person name="Castanera R."/>
            <person name="Culley D."/>
            <person name="Daum C."/>
            <person name="Ezra D."/>
            <person name="Gonzalez J."/>
            <person name="Henrissat B."/>
            <person name="Kuo A."/>
            <person name="Liang C."/>
            <person name="Lipzen A."/>
            <person name="Lutzoni F."/>
            <person name="Magnuson J."/>
            <person name="Mondo S."/>
            <person name="Nolan M."/>
            <person name="Ohm R."/>
            <person name="Pangilinan J."/>
            <person name="Park H.-J."/>
            <person name="Ramirez L."/>
            <person name="Alfaro M."/>
            <person name="Sun H."/>
            <person name="Tritt A."/>
            <person name="Yoshinaga Y."/>
            <person name="Zwiers L.-H."/>
            <person name="Turgeon B."/>
            <person name="Goodwin S."/>
            <person name="Spatafora J."/>
            <person name="Crous P."/>
            <person name="Grigoriev I."/>
        </authorList>
    </citation>
    <scope>NUCLEOTIDE SEQUENCE</scope>
    <source>
        <strain evidence="4">CBS 161.51</strain>
    </source>
</reference>
<feature type="region of interest" description="Disordered" evidence="2">
    <location>
        <begin position="19"/>
        <end position="58"/>
    </location>
</feature>
<keyword evidence="5" id="KW-1185">Reference proteome</keyword>
<evidence type="ECO:0000313" key="4">
    <source>
        <dbReference type="EMBL" id="KAF1943652.1"/>
    </source>
</evidence>
<keyword evidence="1" id="KW-0863">Zinc-finger</keyword>
<dbReference type="Proteomes" id="UP000800038">
    <property type="component" value="Unassembled WGS sequence"/>
</dbReference>
<dbReference type="Pfam" id="PF04434">
    <property type="entry name" value="SWIM"/>
    <property type="match status" value="1"/>
</dbReference>
<feature type="compositionally biased region" description="Low complexity" evidence="2">
    <location>
        <begin position="42"/>
        <end position="58"/>
    </location>
</feature>
<evidence type="ECO:0000256" key="1">
    <source>
        <dbReference type="PROSITE-ProRule" id="PRU00325"/>
    </source>
</evidence>
<sequence>MSAEQLQFSELSLEETMVTTRAATKAARTSRHSQQHPDQDQPLPSIEPSTPISPTPSLVISTKNLQYNVSAFDSDLRRQARRGLEGKDIRMKYCAASDDEESPDGSRTKYFYLDDDITVAMGGKLRRPKCTCSANEKGFACKHIYWVGDQIVSTVPDDVTEPLHPSPDGSRIEDIKPAEVLDDKGLANIANDLKWVYRDEDLPEDDEDMRDAVINMLSVFEPQEALPGEFKCPESPLTSERSKKYQEFADLFTQYTTKDASLYLRVRKIIDPSFETRVFFEKIDSRIALTFIALDEYIAKGPTNASPGALRFDVSSCAKKLTSLVKAIDEFYQLQADDDTDTSDVAVRAAAALVTILDRVTDRNVNAYEDITWGMEAPSNPVESNLYVALIGAHTDGESPFVLDALGALPQENVYRNHWETLQNIEHKLAESETPPQYINTLRNIIYENRKRAASEVREGEPKRVSQ</sequence>
<evidence type="ECO:0000313" key="5">
    <source>
        <dbReference type="Proteomes" id="UP000800038"/>
    </source>
</evidence>
<keyword evidence="1" id="KW-0479">Metal-binding</keyword>
<dbReference type="OrthoDB" id="5387895at2759"/>
<feature type="domain" description="SWIM-type" evidence="3">
    <location>
        <begin position="117"/>
        <end position="152"/>
    </location>
</feature>
<dbReference type="AlphaFoldDB" id="A0A6A5SVA6"/>
<evidence type="ECO:0000256" key="2">
    <source>
        <dbReference type="SAM" id="MobiDB-lite"/>
    </source>
</evidence>
<dbReference type="EMBL" id="ML976023">
    <property type="protein sequence ID" value="KAF1943652.1"/>
    <property type="molecule type" value="Genomic_DNA"/>
</dbReference>
<dbReference type="GO" id="GO:0008270">
    <property type="term" value="F:zinc ion binding"/>
    <property type="evidence" value="ECO:0007669"/>
    <property type="project" value="UniProtKB-KW"/>
</dbReference>
<dbReference type="PROSITE" id="PS50966">
    <property type="entry name" value="ZF_SWIM"/>
    <property type="match status" value="1"/>
</dbReference>
<accession>A0A6A5SVA6</accession>
<gene>
    <name evidence="4" type="ORF">EJ02DRAFT_510797</name>
</gene>
<protein>
    <recommendedName>
        <fullName evidence="3">SWIM-type domain-containing protein</fullName>
    </recommendedName>
</protein>
<proteinExistence type="predicted"/>
<name>A0A6A5SVA6_9PLEO</name>
<dbReference type="InterPro" id="IPR007527">
    <property type="entry name" value="Znf_SWIM"/>
</dbReference>
<organism evidence="4 5">
    <name type="scientific">Clathrospora elynae</name>
    <dbReference type="NCBI Taxonomy" id="706981"/>
    <lineage>
        <taxon>Eukaryota</taxon>
        <taxon>Fungi</taxon>
        <taxon>Dikarya</taxon>
        <taxon>Ascomycota</taxon>
        <taxon>Pezizomycotina</taxon>
        <taxon>Dothideomycetes</taxon>
        <taxon>Pleosporomycetidae</taxon>
        <taxon>Pleosporales</taxon>
        <taxon>Diademaceae</taxon>
        <taxon>Clathrospora</taxon>
    </lineage>
</organism>
<evidence type="ECO:0000259" key="3">
    <source>
        <dbReference type="PROSITE" id="PS50966"/>
    </source>
</evidence>